<dbReference type="Proteomes" id="UP000256601">
    <property type="component" value="Unassembled WGS sequence"/>
</dbReference>
<feature type="chain" id="PRO_5016605718" description="Secreted protein" evidence="1">
    <location>
        <begin position="24"/>
        <end position="74"/>
    </location>
</feature>
<feature type="signal peptide" evidence="1">
    <location>
        <begin position="1"/>
        <end position="23"/>
    </location>
</feature>
<protein>
    <recommendedName>
        <fullName evidence="4">Secreted protein</fullName>
    </recommendedName>
</protein>
<evidence type="ECO:0000256" key="1">
    <source>
        <dbReference type="SAM" id="SignalP"/>
    </source>
</evidence>
<feature type="non-terminal residue" evidence="2">
    <location>
        <position position="74"/>
    </location>
</feature>
<gene>
    <name evidence="2" type="ORF">B0I71DRAFT_131186</name>
</gene>
<reference evidence="2 3" key="1">
    <citation type="submission" date="2018-07" db="EMBL/GenBank/DDBJ databases">
        <title>Draft Genome Assemblies for Five Robust Yarrowia lipolytica Strains Exhibiting High Lipid Production and Pentose Sugar Utilization and Sugar Alcohol Secretion from Undetoxified Lignocellulosic Biomass Hydrolysates.</title>
        <authorList>
            <consortium name="DOE Joint Genome Institute"/>
            <person name="Walker C."/>
            <person name="Ryu S."/>
            <person name="Na H."/>
            <person name="Zane M."/>
            <person name="LaButti K."/>
            <person name="Lipzen A."/>
            <person name="Haridas S."/>
            <person name="Barry K."/>
            <person name="Grigoriev I.V."/>
            <person name="Quarterman J."/>
            <person name="Slininger P."/>
            <person name="Dien B."/>
            <person name="Trinh C.T."/>
        </authorList>
    </citation>
    <scope>NUCLEOTIDE SEQUENCE [LARGE SCALE GENOMIC DNA]</scope>
    <source>
        <strain evidence="2 3">YB392</strain>
    </source>
</reference>
<organism evidence="2 3">
    <name type="scientific">Yarrowia lipolytica</name>
    <name type="common">Candida lipolytica</name>
    <dbReference type="NCBI Taxonomy" id="4952"/>
    <lineage>
        <taxon>Eukaryota</taxon>
        <taxon>Fungi</taxon>
        <taxon>Dikarya</taxon>
        <taxon>Ascomycota</taxon>
        <taxon>Saccharomycotina</taxon>
        <taxon>Dipodascomycetes</taxon>
        <taxon>Dipodascales</taxon>
        <taxon>Dipodascales incertae sedis</taxon>
        <taxon>Yarrowia</taxon>
    </lineage>
</organism>
<name>A0A371C7J6_YARLL</name>
<sequence>MSRRLLIKIRQVIPLLVVPCVQAHCGVPVAAIAKRGLEDILYKYIPVQVEADVVVYHLCLENRSLSGSGSRRYL</sequence>
<evidence type="ECO:0000313" key="2">
    <source>
        <dbReference type="EMBL" id="RDW26287.1"/>
    </source>
</evidence>
<keyword evidence="1" id="KW-0732">Signal</keyword>
<dbReference type="EMBL" id="KZ858982">
    <property type="protein sequence ID" value="RDW26287.1"/>
    <property type="molecule type" value="Genomic_DNA"/>
</dbReference>
<dbReference type="AlphaFoldDB" id="A0A371C7J6"/>
<evidence type="ECO:0000313" key="3">
    <source>
        <dbReference type="Proteomes" id="UP000256601"/>
    </source>
</evidence>
<evidence type="ECO:0008006" key="4">
    <source>
        <dbReference type="Google" id="ProtNLM"/>
    </source>
</evidence>
<proteinExistence type="predicted"/>
<accession>A0A371C7J6</accession>